<organism evidence="3 4">
    <name type="scientific">Rhodanobacter lycopersici</name>
    <dbReference type="NCBI Taxonomy" id="3162487"/>
    <lineage>
        <taxon>Bacteria</taxon>
        <taxon>Pseudomonadati</taxon>
        <taxon>Pseudomonadota</taxon>
        <taxon>Gammaproteobacteria</taxon>
        <taxon>Lysobacterales</taxon>
        <taxon>Rhodanobacteraceae</taxon>
        <taxon>Rhodanobacter</taxon>
    </lineage>
</organism>
<protein>
    <submittedName>
        <fullName evidence="3">Lysostaphin resistance A-like protein</fullName>
    </submittedName>
</protein>
<dbReference type="Proteomes" id="UP001556220">
    <property type="component" value="Unassembled WGS sequence"/>
</dbReference>
<dbReference type="EMBL" id="JBFOHK010000004">
    <property type="protein sequence ID" value="MEW9573159.1"/>
    <property type="molecule type" value="Genomic_DNA"/>
</dbReference>
<sequence>MSHRWRLVLVFLVLWLSYQSAEGVGARWLHSLPIRDGLMVASVLLAWPLSRWLGYRGYAAYALAGAGWRRWLPAGLLLAVLAKFAAVSTGLQLGAYTDDPDAAHVGLAALAAALPMLLLSTFVPSLAEDILTRGFWYRAAGIRWCGGVVFVLVSAAIFVFNHIYRLGDGPLEWLLLFVFGLPYAAALWRSGSLWAALGLHWGWNLGNGLQALLLPVTVHDASASAALSIGAHLALLAVVLLLPRRASEVVDESQ</sequence>
<evidence type="ECO:0000256" key="1">
    <source>
        <dbReference type="SAM" id="Phobius"/>
    </source>
</evidence>
<feature type="transmembrane region" description="Helical" evidence="1">
    <location>
        <begin position="170"/>
        <end position="188"/>
    </location>
</feature>
<keyword evidence="1" id="KW-1133">Transmembrane helix</keyword>
<feature type="transmembrane region" description="Helical" evidence="1">
    <location>
        <begin position="75"/>
        <end position="96"/>
    </location>
</feature>
<name>A0ABV3QHJ7_9GAMM</name>
<gene>
    <name evidence="3" type="ORF">ABQJ54_15485</name>
</gene>
<evidence type="ECO:0000259" key="2">
    <source>
        <dbReference type="Pfam" id="PF02517"/>
    </source>
</evidence>
<dbReference type="RefSeq" id="WP_367855212.1">
    <property type="nucleotide sequence ID" value="NZ_JBFOHK010000004.1"/>
</dbReference>
<feature type="domain" description="CAAX prenyl protease 2/Lysostaphin resistance protein A-like" evidence="2">
    <location>
        <begin position="113"/>
        <end position="205"/>
    </location>
</feature>
<evidence type="ECO:0000313" key="3">
    <source>
        <dbReference type="EMBL" id="MEW9573159.1"/>
    </source>
</evidence>
<feature type="transmembrane region" description="Helical" evidence="1">
    <location>
        <begin position="102"/>
        <end position="123"/>
    </location>
</feature>
<reference evidence="3 4" key="1">
    <citation type="submission" date="2024-06" db="EMBL/GenBank/DDBJ databases">
        <authorList>
            <person name="Woo H."/>
        </authorList>
    </citation>
    <scope>NUCLEOTIDE SEQUENCE [LARGE SCALE GENOMIC DNA]</scope>
    <source>
        <strain evidence="3 4">Si-c</strain>
    </source>
</reference>
<accession>A0ABV3QHJ7</accession>
<comment type="caution">
    <text evidence="3">The sequence shown here is derived from an EMBL/GenBank/DDBJ whole genome shotgun (WGS) entry which is preliminary data.</text>
</comment>
<evidence type="ECO:0000313" key="4">
    <source>
        <dbReference type="Proteomes" id="UP001556220"/>
    </source>
</evidence>
<dbReference type="InterPro" id="IPR003675">
    <property type="entry name" value="Rce1/LyrA-like_dom"/>
</dbReference>
<keyword evidence="4" id="KW-1185">Reference proteome</keyword>
<dbReference type="Pfam" id="PF02517">
    <property type="entry name" value="Rce1-like"/>
    <property type="match status" value="1"/>
</dbReference>
<keyword evidence="1" id="KW-0472">Membrane</keyword>
<proteinExistence type="predicted"/>
<feature type="transmembrane region" description="Helical" evidence="1">
    <location>
        <begin position="222"/>
        <end position="242"/>
    </location>
</feature>
<keyword evidence="1" id="KW-0812">Transmembrane</keyword>
<feature type="transmembrane region" description="Helical" evidence="1">
    <location>
        <begin position="144"/>
        <end position="164"/>
    </location>
</feature>